<name>A0ABX7BDW4_9PROT</name>
<dbReference type="SUPFAM" id="SSF54637">
    <property type="entry name" value="Thioesterase/thiol ester dehydrase-isomerase"/>
    <property type="match status" value="1"/>
</dbReference>
<evidence type="ECO:0000256" key="1">
    <source>
        <dbReference type="ARBA" id="ARBA00008324"/>
    </source>
</evidence>
<evidence type="ECO:0000256" key="2">
    <source>
        <dbReference type="ARBA" id="ARBA00022801"/>
    </source>
</evidence>
<dbReference type="InterPro" id="IPR039298">
    <property type="entry name" value="ACOT13"/>
</dbReference>
<dbReference type="InterPro" id="IPR029069">
    <property type="entry name" value="HotDog_dom_sf"/>
</dbReference>
<gene>
    <name evidence="5" type="ORF">IGS68_23830</name>
</gene>
<keyword evidence="6" id="KW-1185">Reference proteome</keyword>
<feature type="region of interest" description="Disordered" evidence="3">
    <location>
        <begin position="1"/>
        <end position="20"/>
    </location>
</feature>
<dbReference type="InterPro" id="IPR003736">
    <property type="entry name" value="PAAI_dom"/>
</dbReference>
<protein>
    <submittedName>
        <fullName evidence="5">PaaI family thioesterase</fullName>
    </submittedName>
</protein>
<dbReference type="Gene3D" id="3.10.129.10">
    <property type="entry name" value="Hotdog Thioesterase"/>
    <property type="match status" value="1"/>
</dbReference>
<accession>A0ABX7BDW4</accession>
<evidence type="ECO:0000313" key="5">
    <source>
        <dbReference type="EMBL" id="QQP92594.1"/>
    </source>
</evidence>
<evidence type="ECO:0000256" key="3">
    <source>
        <dbReference type="SAM" id="MobiDB-lite"/>
    </source>
</evidence>
<comment type="similarity">
    <text evidence="1">Belongs to the thioesterase PaaI family.</text>
</comment>
<dbReference type="Proteomes" id="UP000595197">
    <property type="component" value="Chromosome"/>
</dbReference>
<feature type="domain" description="Thioesterase" evidence="4">
    <location>
        <begin position="59"/>
        <end position="137"/>
    </location>
</feature>
<dbReference type="InterPro" id="IPR006683">
    <property type="entry name" value="Thioestr_dom"/>
</dbReference>
<sequence length="159" mass="16946">MPPNPHAEEPNDLEPFADPLLAPEQPSAFQRTIRYRLAEWKPDEAVLVLDLLPRHLNRGGVVHGGVLATLIDTVGGFAGTFCTVPGNKRGTVTLSLTTSFLGQASGGTLRAVGRRRGGGRKIFMASCEVFDAEGNLIAMGEGTYRYRSGSENPEGVPVG</sequence>
<dbReference type="PANTHER" id="PTHR21660">
    <property type="entry name" value="THIOESTERASE SUPERFAMILY MEMBER-RELATED"/>
    <property type="match status" value="1"/>
</dbReference>
<keyword evidence="2" id="KW-0378">Hydrolase</keyword>
<dbReference type="NCBIfam" id="TIGR00369">
    <property type="entry name" value="unchar_dom_1"/>
    <property type="match status" value="1"/>
</dbReference>
<dbReference type="PANTHER" id="PTHR21660:SF1">
    <property type="entry name" value="ACYL-COENZYME A THIOESTERASE 13"/>
    <property type="match status" value="1"/>
</dbReference>
<proteinExistence type="inferred from homology"/>
<dbReference type="Pfam" id="PF03061">
    <property type="entry name" value="4HBT"/>
    <property type="match status" value="1"/>
</dbReference>
<dbReference type="CDD" id="cd03443">
    <property type="entry name" value="PaaI_thioesterase"/>
    <property type="match status" value="1"/>
</dbReference>
<reference evidence="5" key="1">
    <citation type="submission" date="2021-02" db="EMBL/GenBank/DDBJ databases">
        <title>Skermanella TT6 skin isolate.</title>
        <authorList>
            <person name="Lee K."/>
            <person name="Ganzorig M."/>
        </authorList>
    </citation>
    <scope>NUCLEOTIDE SEQUENCE</scope>
    <source>
        <strain evidence="5">TT6</strain>
    </source>
</reference>
<dbReference type="EMBL" id="CP067420">
    <property type="protein sequence ID" value="QQP92594.1"/>
    <property type="molecule type" value="Genomic_DNA"/>
</dbReference>
<organism evidence="5 6">
    <name type="scientific">Skermanella cutis</name>
    <dbReference type="NCBI Taxonomy" id="2775420"/>
    <lineage>
        <taxon>Bacteria</taxon>
        <taxon>Pseudomonadati</taxon>
        <taxon>Pseudomonadota</taxon>
        <taxon>Alphaproteobacteria</taxon>
        <taxon>Rhodospirillales</taxon>
        <taxon>Azospirillaceae</taxon>
        <taxon>Skermanella</taxon>
    </lineage>
</organism>
<evidence type="ECO:0000259" key="4">
    <source>
        <dbReference type="Pfam" id="PF03061"/>
    </source>
</evidence>
<evidence type="ECO:0000313" key="6">
    <source>
        <dbReference type="Proteomes" id="UP000595197"/>
    </source>
</evidence>